<keyword evidence="2" id="KW-1185">Reference proteome</keyword>
<name>A0ABV3ZLL5_9BACT</name>
<protein>
    <submittedName>
        <fullName evidence="1">Uncharacterized protein</fullName>
    </submittedName>
</protein>
<dbReference type="RefSeq" id="WP_369330766.1">
    <property type="nucleotide sequence ID" value="NZ_JAULBC010000006.1"/>
</dbReference>
<accession>A0ABV3ZLL5</accession>
<evidence type="ECO:0000313" key="2">
    <source>
        <dbReference type="Proteomes" id="UP001560573"/>
    </source>
</evidence>
<sequence>MRIQLTFFALAMLVLTLPVKGLTQTRPFNGANKIIASFNGNSDSLMKKILTYFADKGYAVEAVDKNSGVIKTGEKSPMKTLVSVKISAIVKDNTIIFTGLRKSRNGNGPTIGQDFREITCGGIWSSEQKDAWDELNKVAQGIKPTAITYAKN</sequence>
<proteinExistence type="predicted"/>
<gene>
    <name evidence="1" type="ORF">QTN47_17755</name>
</gene>
<evidence type="ECO:0000313" key="1">
    <source>
        <dbReference type="EMBL" id="MEX6689359.1"/>
    </source>
</evidence>
<organism evidence="1 2">
    <name type="scientific">Danxiaibacter flavus</name>
    <dbReference type="NCBI Taxonomy" id="3049108"/>
    <lineage>
        <taxon>Bacteria</taxon>
        <taxon>Pseudomonadati</taxon>
        <taxon>Bacteroidota</taxon>
        <taxon>Chitinophagia</taxon>
        <taxon>Chitinophagales</taxon>
        <taxon>Chitinophagaceae</taxon>
        <taxon>Danxiaibacter</taxon>
    </lineage>
</organism>
<reference evidence="1 2" key="1">
    <citation type="submission" date="2023-07" db="EMBL/GenBank/DDBJ databases">
        <authorList>
            <person name="Lian W.-H."/>
        </authorList>
    </citation>
    <scope>NUCLEOTIDE SEQUENCE [LARGE SCALE GENOMIC DNA]</scope>
    <source>
        <strain evidence="1 2">SYSU DXS3180</strain>
    </source>
</reference>
<comment type="caution">
    <text evidence="1">The sequence shown here is derived from an EMBL/GenBank/DDBJ whole genome shotgun (WGS) entry which is preliminary data.</text>
</comment>
<dbReference type="EMBL" id="JAULBC010000006">
    <property type="protein sequence ID" value="MEX6689359.1"/>
    <property type="molecule type" value="Genomic_DNA"/>
</dbReference>
<dbReference type="Proteomes" id="UP001560573">
    <property type="component" value="Unassembled WGS sequence"/>
</dbReference>